<keyword evidence="5" id="KW-1185">Reference proteome</keyword>
<name>A0A8G2F6D7_DESNO</name>
<evidence type="ECO:0000313" key="4">
    <source>
        <dbReference type="EMBL" id="SFL35701.1"/>
    </source>
</evidence>
<dbReference type="Pfam" id="PF00353">
    <property type="entry name" value="HemolysinCabind"/>
    <property type="match status" value="2"/>
</dbReference>
<dbReference type="NCBIfam" id="TIGR03661">
    <property type="entry name" value="T1SS_VCA0849"/>
    <property type="match status" value="1"/>
</dbReference>
<dbReference type="PANTHER" id="PTHR38340">
    <property type="entry name" value="S-LAYER PROTEIN"/>
    <property type="match status" value="1"/>
</dbReference>
<feature type="domain" description="DUF5801" evidence="3">
    <location>
        <begin position="1230"/>
        <end position="1371"/>
    </location>
</feature>
<dbReference type="SUPFAM" id="SSF51120">
    <property type="entry name" value="beta-Roll"/>
    <property type="match status" value="1"/>
</dbReference>
<dbReference type="InterPro" id="IPR011049">
    <property type="entry name" value="Serralysin-like_metalloprot_C"/>
</dbReference>
<dbReference type="OrthoDB" id="5454111at2"/>
<proteinExistence type="predicted"/>
<dbReference type="Pfam" id="PF19116">
    <property type="entry name" value="DUF5801"/>
    <property type="match status" value="1"/>
</dbReference>
<dbReference type="Proteomes" id="UP000199581">
    <property type="component" value="Unassembled WGS sequence"/>
</dbReference>
<comment type="caution">
    <text evidence="4">The sequence shown here is derived from an EMBL/GenBank/DDBJ whole genome shotgun (WGS) entry which is preliminary data.</text>
</comment>
<accession>A0A8G2F6D7</accession>
<organism evidence="4 5">
    <name type="scientific">Desulfomicrobium norvegicum (strain DSM 1741 / NCIMB 8310)</name>
    <name type="common">Desulfovibrio baculatus (strain Norway 4)</name>
    <name type="synonym">Desulfovibrio desulfuricans (strain Norway 4)</name>
    <dbReference type="NCBI Taxonomy" id="52561"/>
    <lineage>
        <taxon>Bacteria</taxon>
        <taxon>Pseudomonadati</taxon>
        <taxon>Thermodesulfobacteriota</taxon>
        <taxon>Desulfovibrionia</taxon>
        <taxon>Desulfovibrionales</taxon>
        <taxon>Desulfomicrobiaceae</taxon>
        <taxon>Desulfomicrobium</taxon>
    </lineage>
</organism>
<comment type="subcellular location">
    <subcellularLocation>
        <location evidence="1">Secreted</location>
    </subcellularLocation>
</comment>
<evidence type="ECO:0000259" key="3">
    <source>
        <dbReference type="Pfam" id="PF19116"/>
    </source>
</evidence>
<dbReference type="PANTHER" id="PTHR38340:SF1">
    <property type="entry name" value="S-LAYER PROTEIN"/>
    <property type="match status" value="1"/>
</dbReference>
<dbReference type="PROSITE" id="PS00330">
    <property type="entry name" value="HEMOLYSIN_CALCIUM"/>
    <property type="match status" value="2"/>
</dbReference>
<dbReference type="InterPro" id="IPR043824">
    <property type="entry name" value="DUF5801"/>
</dbReference>
<dbReference type="InterPro" id="IPR050557">
    <property type="entry name" value="RTX_toxin/Mannuronan_C5-epim"/>
</dbReference>
<dbReference type="InterPro" id="IPR018511">
    <property type="entry name" value="Hemolysin-typ_Ca-bd_CS"/>
</dbReference>
<evidence type="ECO:0000256" key="2">
    <source>
        <dbReference type="ARBA" id="ARBA00022525"/>
    </source>
</evidence>
<dbReference type="GO" id="GO:0005509">
    <property type="term" value="F:calcium ion binding"/>
    <property type="evidence" value="ECO:0007669"/>
    <property type="project" value="InterPro"/>
</dbReference>
<reference evidence="4 5" key="1">
    <citation type="submission" date="2016-10" db="EMBL/GenBank/DDBJ databases">
        <authorList>
            <person name="Varghese N."/>
            <person name="Submissions S."/>
        </authorList>
    </citation>
    <scope>NUCLEOTIDE SEQUENCE [LARGE SCALE GENOMIC DNA]</scope>
    <source>
        <strain evidence="4 5">DSM 1741</strain>
    </source>
</reference>
<dbReference type="PRINTS" id="PR00313">
    <property type="entry name" value="CABNDNGRPT"/>
</dbReference>
<dbReference type="RefSeq" id="WP_092189402.1">
    <property type="nucleotide sequence ID" value="NZ_FOTO01000001.1"/>
</dbReference>
<dbReference type="GO" id="GO:0005615">
    <property type="term" value="C:extracellular space"/>
    <property type="evidence" value="ECO:0007669"/>
    <property type="project" value="InterPro"/>
</dbReference>
<dbReference type="NCBIfam" id="NF038131">
    <property type="entry name" value="choice_anch_K"/>
    <property type="match status" value="1"/>
</dbReference>
<dbReference type="InterPro" id="IPR047995">
    <property type="entry name" value="Choice_anch_K"/>
</dbReference>
<protein>
    <recommendedName>
        <fullName evidence="3">DUF5801 domain-containing protein</fullName>
    </recommendedName>
</protein>
<dbReference type="Gene3D" id="2.150.10.10">
    <property type="entry name" value="Serralysin-like metalloprotease, C-terminal"/>
    <property type="match status" value="1"/>
</dbReference>
<dbReference type="InterPro" id="IPR001343">
    <property type="entry name" value="Hemolysn_Ca-bd"/>
</dbReference>
<evidence type="ECO:0000256" key="1">
    <source>
        <dbReference type="ARBA" id="ARBA00004613"/>
    </source>
</evidence>
<gene>
    <name evidence="4" type="ORF">SAMN05421830_101765</name>
</gene>
<dbReference type="EMBL" id="FOTO01000001">
    <property type="protein sequence ID" value="SFL35701.1"/>
    <property type="molecule type" value="Genomic_DNA"/>
</dbReference>
<keyword evidence="2" id="KW-0964">Secreted</keyword>
<sequence>MAESQNSKQNVQAPETGQTVIVNAIPGQDIVLEAAFDQAEVKMDGGNVVFEFANGGQVVLDFTDLGEAQAPNVVMPDGTVLDMQEFLAALGEKEVEPAAGPEAGAVDSGGVGQFREGAGEVIDGTDKLDGLDPREFASIVVEALEADVTLENPLPTAGLVAGVVDEDGLGEGAPYFGNYDSASGDHPAQLPFVEGSLSYDFGGDGPSITSPFSWDTTGLAAKGVTSEGNILSYEVVDGGLTLNAYYFGYSNSGQKSGEKVLQEIVSTPEKIVVFALELTDLANGDYRFELFRPLDHSAPGTEDDILYNFTYTITDGSGDSVSGGLNMTIDDDLPVFGGINTATDGSGVSTTLEVEAGDKVSFDWFFDADELIFDPYRDFGFVVINGEAIKLADVAQVGTENATNWASFTYVAESDGLLTIGFGVMNAGDTGYDSHLLIDNLAVNGAPVESFESGNLSDNWTKLGDVAVVTSHDEGEGGPSEGAYMLRLTSGETPLSELESFFDLEAGALNAVSLGDGGDIATVEDEKIDGNDESDSWDKIFRGTIEDNVNWGADGFRGATVFTVGEESFEPGTTVYWDQHGNFLGANMQPIPSEGFSAFIYDGPSPAASLVVYANGQYVFELLDNMLLEPNDQGEQINVLGSVIITGVDGDYDPIEVPLTLRVQDDVPTVSMNEKYTPVVSRVYEDALSTEAEPTDSSEGIREGGITTDHDTVIGLAGSLSGLVAVKPGADGLGSVAFGLLTDTSKLPELYSDGVKLGYEVSDNTLTAKAGSTTIFTLTVNVDGSWSFDLDGQLDHVPGSEDTGVSLLTGYADDEPKGVDGIDFSSLVGVKVTDADGDEATLDGLDKGSFKIVVENDVPTVSMSEEFRPIEAKVYEDALSTKAEPTDSSEGIREGGITTDHDTVIGLAGSLSGLVAVKPGADGPGSVAFGMRDDTSKLPELYSDGVKLGYEVSDNTLTAKAGSTTIFTLTVNVDGSWSFDLDGQLDHVPGSGDTGVSLLTGYADDGPKGVDGIDFSSLVGVKVTDADGDEATLDGLDKGSFKIVVENDVPKVEVVTANDPANLLVLSNFDFASSAGYHNSYGYYFKGEGDIPTNGVVVWNDVHDYGQEPSTITVSGYTQDQIGFFIIPNGGNRNSFLSDNAKVVFDQVDGKWQAFLDNGSGGKGSPLAGNDFPVIFDEPSLNADGRDYMEDKPKTEGNQNWEDLPLSGPDADFNDVNINAQWTQASNGLLVVDESNFEINATLDLSGAFKVNYGADGPGGALTYAFDLKDGASGLFDTATDLEVILRSNTNNTLVQGYIDNNGVKSVVFEMSVDGNGVVTLDQQRAVVHDDARDPIEALDSAARINSGLISLVATATDGDHDTHSASLDVGQMVRFEDDGPSAANAARTFVEQIPVHVSGFQAGFVSASPSNNVLASPTDLDADPLSDAYYWGGDSTTGSGYKFVDKDDLRVFSDNLAGSPFELGKFSHINRPIGSGSSVTSVDLRVKFMVNGELVEHTIRLSHDETTNIDNNPVASKDEITINSASFSQQFSVAGQQFELKILGFVKSDGSIATGISTFENNVDSEGGPEEFPLMATISPVTAPVIAGKVNPDFGADGRGEVIWGDVKHPGADGEDDYYVTETPYGTFTGYADGSYKFVRSSFDVNDSVKLDFGYKVVDGDDDVARAKLSLTITDSSEVTATNDTGGSAGATAVIGTDAVNFVEVVPSVLSTIPLNIQNIVANPSDANAGDLLGDNSRATVVSDTFSTDMPTTLNAHVKIIGYFKGFFSEDDVKVRLEVETDDSWQTVETKDFRGNSEITTPFQVPSAGTYRFVLDADDDTLLNDLYVTLSVDGNIFQITPEGRNNITLSFDDVDWVLAGQVSGNVLLNDLQGVEGALVAEVGSSAVHFGGTVIEGTYGSLTIHPDGAYSYTPSYAPDDTDYIGGTLTESFTYKLVQPDGDSDTATLTFDVTPQLPVNAIEADASHVAQGYDQADDFIFGTSGDDTLYGLAGNDYINGGSGDDSILGGDGNDHLIGAAGDDTLVGGDGDDLLTGGAGDDSMTGGNGVDVFKYVDGDLADVDAGDIIADFNYQQDHLDLSELLDGATTDNLGGYLHVDSFSDTQIKLSVDADGGGNDFTTLATINISNLDSDINQLNVLNEMITDGVLKIG</sequence>
<evidence type="ECO:0000313" key="5">
    <source>
        <dbReference type="Proteomes" id="UP000199581"/>
    </source>
</evidence>
<dbReference type="InterPro" id="IPR019960">
    <property type="entry name" value="T1SS_VCA0849"/>
</dbReference>